<evidence type="ECO:0000313" key="3">
    <source>
        <dbReference type="EMBL" id="KAF2019478.1"/>
    </source>
</evidence>
<feature type="compositionally biased region" description="Basic and acidic residues" evidence="1">
    <location>
        <begin position="180"/>
        <end position="190"/>
    </location>
</feature>
<name>A0A6A5Y1V5_9PLEO</name>
<protein>
    <recommendedName>
        <fullName evidence="2">Extracellular mutant protein 11 C-terminal domain-containing protein</fullName>
    </recommendedName>
</protein>
<feature type="domain" description="Extracellular mutant protein 11 C-terminal" evidence="2">
    <location>
        <begin position="365"/>
        <end position="496"/>
    </location>
</feature>
<dbReference type="PANTHER" id="PTHR28244:SF1">
    <property type="entry name" value="RNA POLYMERASE I-SPECIFIC TRANSCRIPTION INITIATION FACTOR RRN11"/>
    <property type="match status" value="1"/>
</dbReference>
<evidence type="ECO:0000256" key="1">
    <source>
        <dbReference type="SAM" id="MobiDB-lite"/>
    </source>
</evidence>
<dbReference type="GO" id="GO:0001164">
    <property type="term" value="F:RNA polymerase I core promoter sequence-specific DNA binding"/>
    <property type="evidence" value="ECO:0007669"/>
    <property type="project" value="TreeGrafter"/>
</dbReference>
<proteinExistence type="predicted"/>
<feature type="compositionally biased region" description="Low complexity" evidence="1">
    <location>
        <begin position="40"/>
        <end position="51"/>
    </location>
</feature>
<feature type="compositionally biased region" description="Basic residues" evidence="1">
    <location>
        <begin position="502"/>
        <end position="514"/>
    </location>
</feature>
<dbReference type="GO" id="GO:0017025">
    <property type="term" value="F:TBP-class protein binding"/>
    <property type="evidence" value="ECO:0007669"/>
    <property type="project" value="TreeGrafter"/>
</dbReference>
<dbReference type="RefSeq" id="XP_033387817.1">
    <property type="nucleotide sequence ID" value="XM_033527131.1"/>
</dbReference>
<evidence type="ECO:0000259" key="2">
    <source>
        <dbReference type="Pfam" id="PF15463"/>
    </source>
</evidence>
<accession>A0A6A5Y1V5</accession>
<dbReference type="OrthoDB" id="5346740at2759"/>
<dbReference type="GO" id="GO:0070860">
    <property type="term" value="C:RNA polymerase I core factor complex"/>
    <property type="evidence" value="ECO:0007669"/>
    <property type="project" value="TreeGrafter"/>
</dbReference>
<reference evidence="3" key="1">
    <citation type="journal article" date="2020" name="Stud. Mycol.">
        <title>101 Dothideomycetes genomes: a test case for predicting lifestyles and emergence of pathogens.</title>
        <authorList>
            <person name="Haridas S."/>
            <person name="Albert R."/>
            <person name="Binder M."/>
            <person name="Bloem J."/>
            <person name="Labutti K."/>
            <person name="Salamov A."/>
            <person name="Andreopoulos B."/>
            <person name="Baker S."/>
            <person name="Barry K."/>
            <person name="Bills G."/>
            <person name="Bluhm B."/>
            <person name="Cannon C."/>
            <person name="Castanera R."/>
            <person name="Culley D."/>
            <person name="Daum C."/>
            <person name="Ezra D."/>
            <person name="Gonzalez J."/>
            <person name="Henrissat B."/>
            <person name="Kuo A."/>
            <person name="Liang C."/>
            <person name="Lipzen A."/>
            <person name="Lutzoni F."/>
            <person name="Magnuson J."/>
            <person name="Mondo S."/>
            <person name="Nolan M."/>
            <person name="Ohm R."/>
            <person name="Pangilinan J."/>
            <person name="Park H.-J."/>
            <person name="Ramirez L."/>
            <person name="Alfaro M."/>
            <person name="Sun H."/>
            <person name="Tritt A."/>
            <person name="Yoshinaga Y."/>
            <person name="Zwiers L.-H."/>
            <person name="Turgeon B."/>
            <person name="Goodwin S."/>
            <person name="Spatafora J."/>
            <person name="Crous P."/>
            <person name="Grigoriev I."/>
        </authorList>
    </citation>
    <scope>NUCLEOTIDE SEQUENCE</scope>
    <source>
        <strain evidence="3">CBS 175.79</strain>
    </source>
</reference>
<dbReference type="PANTHER" id="PTHR28244">
    <property type="entry name" value="RNA POLYMERASE I-SPECIFIC TRANSCRIPTION INITIATION FACTOR RRN11"/>
    <property type="match status" value="1"/>
</dbReference>
<keyword evidence="4" id="KW-1185">Reference proteome</keyword>
<feature type="compositionally biased region" description="Acidic residues" evidence="1">
    <location>
        <begin position="111"/>
        <end position="128"/>
    </location>
</feature>
<evidence type="ECO:0000313" key="4">
    <source>
        <dbReference type="Proteomes" id="UP000799778"/>
    </source>
</evidence>
<feature type="region of interest" description="Disordered" evidence="1">
    <location>
        <begin position="487"/>
        <end position="514"/>
    </location>
</feature>
<sequence>MQQFVHGKQGDGASKASSRNASRRRMGENAKIPVTTRLENAQQAASRSNSRSSHHSRQLDRGPMAYNAPDPYGTDAESIDTTLPGASMVQVLDSQRTDPAKPGPDSTSEADSGDDSGDEGADAYEFNEVEQQLLSDAGMHDASFEEQWEYVREQQRHPDRYGSPYPTTTSGRPGSSDDFEGVHEYDEPDNHANASTSPPLPVPQDRNTEVIHPHPARRSHRSPTPTRTPNIRDPTQLYIQAAGIRKLKASANNAVVTPRYHQEGVRELSINPHSQPGQSGTFPEPVMASGQHRNTHIQMIASNGNLHNEDAHLRREIPLLSAEQRLPSQNTKATELPIPRSTTPYQYYDTGKEDRIETQQKPVEDYDLKDLFQMDYEQLSKEDFDTNPRADAPVLSENMQQKPLAERLQYVQKNLDLKKQSEFFTGLPTNEWEDAGDWFLEQFTNIIQRTKEARQTKRKFARKLEDEIEERHKHVAKKQQIVKAAMDSMKSKGNQLIPNSPRRSKSKSPAPKRH</sequence>
<feature type="region of interest" description="Disordered" evidence="1">
    <location>
        <begin position="1"/>
        <end position="140"/>
    </location>
</feature>
<gene>
    <name evidence="3" type="ORF">BU24DRAFT_419090</name>
</gene>
<dbReference type="GO" id="GO:0042790">
    <property type="term" value="P:nucleolar large rRNA transcription by RNA polymerase I"/>
    <property type="evidence" value="ECO:0007669"/>
    <property type="project" value="TreeGrafter"/>
</dbReference>
<dbReference type="Proteomes" id="UP000799778">
    <property type="component" value="Unassembled WGS sequence"/>
</dbReference>
<dbReference type="EMBL" id="ML978067">
    <property type="protein sequence ID" value="KAF2019478.1"/>
    <property type="molecule type" value="Genomic_DNA"/>
</dbReference>
<feature type="region of interest" description="Disordered" evidence="1">
    <location>
        <begin position="155"/>
        <end position="232"/>
    </location>
</feature>
<dbReference type="Pfam" id="PF15463">
    <property type="entry name" value="ECM11"/>
    <property type="match status" value="1"/>
</dbReference>
<dbReference type="InterPro" id="IPR029178">
    <property type="entry name" value="Ecm11_C"/>
</dbReference>
<dbReference type="InterPro" id="IPR053029">
    <property type="entry name" value="RNA_pol_I-specific_init_factor"/>
</dbReference>
<organism evidence="3 4">
    <name type="scientific">Aaosphaeria arxii CBS 175.79</name>
    <dbReference type="NCBI Taxonomy" id="1450172"/>
    <lineage>
        <taxon>Eukaryota</taxon>
        <taxon>Fungi</taxon>
        <taxon>Dikarya</taxon>
        <taxon>Ascomycota</taxon>
        <taxon>Pezizomycotina</taxon>
        <taxon>Dothideomycetes</taxon>
        <taxon>Pleosporomycetidae</taxon>
        <taxon>Pleosporales</taxon>
        <taxon>Pleosporales incertae sedis</taxon>
        <taxon>Aaosphaeria</taxon>
    </lineage>
</organism>
<dbReference type="GeneID" id="54284528"/>
<dbReference type="AlphaFoldDB" id="A0A6A5Y1V5"/>